<keyword evidence="1" id="KW-0472">Membrane</keyword>
<dbReference type="RefSeq" id="WP_158082713.1">
    <property type="nucleotide sequence ID" value="NZ_LTAY01000048.1"/>
</dbReference>
<feature type="transmembrane region" description="Helical" evidence="1">
    <location>
        <begin position="146"/>
        <end position="169"/>
    </location>
</feature>
<name>A0A1V4SUA3_9CLOT</name>
<keyword evidence="1" id="KW-0812">Transmembrane</keyword>
<accession>A0A1V4SUA3</accession>
<feature type="transmembrane region" description="Helical" evidence="1">
    <location>
        <begin position="80"/>
        <end position="102"/>
    </location>
</feature>
<proteinExistence type="predicted"/>
<keyword evidence="1" id="KW-1133">Transmembrane helix</keyword>
<evidence type="ECO:0000256" key="1">
    <source>
        <dbReference type="SAM" id="Phobius"/>
    </source>
</evidence>
<evidence type="ECO:0000259" key="2">
    <source>
        <dbReference type="Pfam" id="PF13240"/>
    </source>
</evidence>
<dbReference type="Proteomes" id="UP000191448">
    <property type="component" value="Unassembled WGS sequence"/>
</dbReference>
<feature type="domain" description="Zinc-ribbon" evidence="2">
    <location>
        <begin position="2"/>
        <end position="24"/>
    </location>
</feature>
<feature type="transmembrane region" description="Helical" evidence="1">
    <location>
        <begin position="238"/>
        <end position="257"/>
    </location>
</feature>
<organism evidence="3 4">
    <name type="scientific">Clostridium thermobutyricum DSM 4928</name>
    <dbReference type="NCBI Taxonomy" id="1121339"/>
    <lineage>
        <taxon>Bacteria</taxon>
        <taxon>Bacillati</taxon>
        <taxon>Bacillota</taxon>
        <taxon>Clostridia</taxon>
        <taxon>Eubacteriales</taxon>
        <taxon>Clostridiaceae</taxon>
        <taxon>Clostridium</taxon>
    </lineage>
</organism>
<evidence type="ECO:0000313" key="4">
    <source>
        <dbReference type="Proteomes" id="UP000191448"/>
    </source>
</evidence>
<dbReference type="Pfam" id="PF13240">
    <property type="entry name" value="Zn_Ribbon_1"/>
    <property type="match status" value="1"/>
</dbReference>
<dbReference type="OrthoDB" id="1931678at2"/>
<reference evidence="3 4" key="1">
    <citation type="submission" date="2016-02" db="EMBL/GenBank/DDBJ databases">
        <title>Genome sequence of Clostridium thermobutyricum DSM 4928.</title>
        <authorList>
            <person name="Poehlein A."/>
            <person name="Daniel R."/>
        </authorList>
    </citation>
    <scope>NUCLEOTIDE SEQUENCE [LARGE SCALE GENOMIC DNA]</scope>
    <source>
        <strain evidence="3 4">DSM 4928</strain>
    </source>
</reference>
<sequence length="274" mass="30507">MFCTKCGNELDNDALFCTSCGNKVKKEEAEERGQASENTINVSISSEKAKGFFKTIFKVLKSPTSYVHVLEENLNSKNNLILVIISLLLIPIINIISLKTVISNVLISFGQLSSILEGRAISHLDSLTFKKEFEVMFDAIAPTGKIFMFNIIFYILLFAIISGIVFIGIKTSGNNLTFENLIRVLTLPVIILLLSSILSPLTLSVTITFSLIVSLILNGIFIVTLYNGFKSLAPNFELLPYIYSIAFVVGFLLTYYISFKMLLSDLITTFTKFM</sequence>
<gene>
    <name evidence="3" type="ORF">CLTHE_20300</name>
</gene>
<comment type="caution">
    <text evidence="3">The sequence shown here is derived from an EMBL/GenBank/DDBJ whole genome shotgun (WGS) entry which is preliminary data.</text>
</comment>
<dbReference type="AlphaFoldDB" id="A0A1V4SUA3"/>
<feature type="transmembrane region" description="Helical" evidence="1">
    <location>
        <begin position="181"/>
        <end position="201"/>
    </location>
</feature>
<dbReference type="InterPro" id="IPR026870">
    <property type="entry name" value="Zinc_ribbon_dom"/>
</dbReference>
<dbReference type="EMBL" id="LTAY01000048">
    <property type="protein sequence ID" value="OPX47467.1"/>
    <property type="molecule type" value="Genomic_DNA"/>
</dbReference>
<feature type="transmembrane region" description="Helical" evidence="1">
    <location>
        <begin position="207"/>
        <end position="226"/>
    </location>
</feature>
<protein>
    <recommendedName>
        <fullName evidence="2">Zinc-ribbon domain-containing protein</fullName>
    </recommendedName>
</protein>
<evidence type="ECO:0000313" key="3">
    <source>
        <dbReference type="EMBL" id="OPX47467.1"/>
    </source>
</evidence>